<dbReference type="EMBL" id="CP158252">
    <property type="protein sequence ID" value="XDJ41254.1"/>
    <property type="molecule type" value="Genomic_DNA"/>
</dbReference>
<keyword evidence="5" id="KW-0964">Secreted</keyword>
<comment type="function">
    <text evidence="5">Required for morphogenesis and for the elongation of the flagellar filament by facilitating polymerization of the flagellin monomers at the tip of growing filament. Forms a capping structure, which prevents flagellin subunits (transported through the central channel of the flagellum) from leaking out without polymerization at the distal end.</text>
</comment>
<dbReference type="GO" id="GO:0009424">
    <property type="term" value="C:bacterial-type flagellum hook"/>
    <property type="evidence" value="ECO:0007669"/>
    <property type="project" value="UniProtKB-UniRule"/>
</dbReference>
<dbReference type="AlphaFoldDB" id="A0AB39CGX4"/>
<dbReference type="Pfam" id="PF07195">
    <property type="entry name" value="FliD_C"/>
    <property type="match status" value="1"/>
</dbReference>
<evidence type="ECO:0000256" key="1">
    <source>
        <dbReference type="ARBA" id="ARBA00009764"/>
    </source>
</evidence>
<dbReference type="GO" id="GO:0007155">
    <property type="term" value="P:cell adhesion"/>
    <property type="evidence" value="ECO:0007669"/>
    <property type="project" value="InterPro"/>
</dbReference>
<proteinExistence type="inferred from homology"/>
<name>A0AB39CGX4_9BURK</name>
<dbReference type="Pfam" id="PF02465">
    <property type="entry name" value="FliD_N"/>
    <property type="match status" value="1"/>
</dbReference>
<dbReference type="GO" id="GO:0009421">
    <property type="term" value="C:bacterial-type flagellum filament cap"/>
    <property type="evidence" value="ECO:0007669"/>
    <property type="project" value="InterPro"/>
</dbReference>
<evidence type="ECO:0000313" key="8">
    <source>
        <dbReference type="EMBL" id="XDJ41254.1"/>
    </source>
</evidence>
<dbReference type="PANTHER" id="PTHR30288:SF0">
    <property type="entry name" value="FLAGELLAR HOOK-ASSOCIATED PROTEIN 2"/>
    <property type="match status" value="1"/>
</dbReference>
<evidence type="ECO:0000259" key="7">
    <source>
        <dbReference type="Pfam" id="PF07195"/>
    </source>
</evidence>
<keyword evidence="4 5" id="KW-0975">Bacterial flagellum</keyword>
<keyword evidence="3" id="KW-0175">Coiled coil</keyword>
<keyword evidence="8" id="KW-0969">Cilium</keyword>
<evidence type="ECO:0000256" key="5">
    <source>
        <dbReference type="RuleBase" id="RU362066"/>
    </source>
</evidence>
<dbReference type="InterPro" id="IPR003481">
    <property type="entry name" value="FliD_N"/>
</dbReference>
<dbReference type="InterPro" id="IPR040026">
    <property type="entry name" value="FliD"/>
</dbReference>
<feature type="domain" description="Flagellar hook-associated protein 2 N-terminal" evidence="6">
    <location>
        <begin position="10"/>
        <end position="105"/>
    </location>
</feature>
<feature type="domain" description="Flagellar hook-associated protein 2 C-terminal" evidence="7">
    <location>
        <begin position="220"/>
        <end position="440"/>
    </location>
</feature>
<dbReference type="RefSeq" id="WP_368643112.1">
    <property type="nucleotide sequence ID" value="NZ_CP158252.1"/>
</dbReference>
<protein>
    <recommendedName>
        <fullName evidence="5">Flagellar hook-associated protein 2</fullName>
        <shortName evidence="5">HAP2</shortName>
    </recommendedName>
    <alternativeName>
        <fullName evidence="5">Flagellar cap protein</fullName>
    </alternativeName>
</protein>
<keyword evidence="8" id="KW-0966">Cell projection</keyword>
<evidence type="ECO:0000259" key="6">
    <source>
        <dbReference type="Pfam" id="PF02465"/>
    </source>
</evidence>
<comment type="subunit">
    <text evidence="2 5">Homopentamer.</text>
</comment>
<dbReference type="PANTHER" id="PTHR30288">
    <property type="entry name" value="FLAGELLAR CAP/ASSEMBLY PROTEIN FLID"/>
    <property type="match status" value="1"/>
</dbReference>
<sequence>MASISSLGLSGLPLTDLLDKLRNNESQVLNTIKSRQTAAETKLSAYSKLKSSVEAFQKAAQAVGKTDTFGAVAVKAGSEAISATADATAIPGQYSIQVDKLASAQTLVYAGQADRTTDIGTGGTLKITINGTEHSLDLTDKGTSLNDLVSAINADPDIGVNATIVNDGTPGSQYRLLLTSRETGTQNAVTNITVDGNAELDAFLGYAGGGSTAGVTVQDASNAEFTINGIAVTSQSNTIDDVIDGVKLTLNQTTSSAASLSLTRDDSVAKKAVEDFVSSYNSLLGTIKTLTAYNTEAQTSAALTGDSLARSVQTRMRDAISGAFDATDSTTLSKIGITTDPKTGELKIDNDKLTKALSENLDGVKSLFTSGTGIGSRVDAAAEAFTKSDGLFSTTTAGLNKTITDIKKQYDATADRIDQRMETYRAQFTQLDAMVSQMNSLSSYLSQQLSALSSKSSK</sequence>
<accession>A0AB39CGX4</accession>
<comment type="subcellular location">
    <subcellularLocation>
        <location evidence="5">Secreted</location>
    </subcellularLocation>
    <subcellularLocation>
        <location evidence="5">Bacterial flagellum</location>
    </subcellularLocation>
</comment>
<dbReference type="InterPro" id="IPR010809">
    <property type="entry name" value="FliD_C"/>
</dbReference>
<evidence type="ECO:0000256" key="4">
    <source>
        <dbReference type="ARBA" id="ARBA00023143"/>
    </source>
</evidence>
<evidence type="ECO:0000256" key="3">
    <source>
        <dbReference type="ARBA" id="ARBA00023054"/>
    </source>
</evidence>
<reference evidence="8" key="1">
    <citation type="submission" date="2024-05" db="EMBL/GenBank/DDBJ databases">
        <authorList>
            <person name="Luo Y.-C."/>
            <person name="Nicholds J."/>
            <person name="Mortimer T."/>
            <person name="Maboni G."/>
        </authorList>
    </citation>
    <scope>NUCLEOTIDE SEQUENCE</scope>
    <source>
        <strain evidence="8">153920</strain>
    </source>
</reference>
<comment type="similarity">
    <text evidence="1 5">Belongs to the FliD family.</text>
</comment>
<organism evidence="8">
    <name type="scientific">Castellaniella ginsengisoli</name>
    <dbReference type="NCBI Taxonomy" id="546114"/>
    <lineage>
        <taxon>Bacteria</taxon>
        <taxon>Pseudomonadati</taxon>
        <taxon>Pseudomonadota</taxon>
        <taxon>Betaproteobacteria</taxon>
        <taxon>Burkholderiales</taxon>
        <taxon>Alcaligenaceae</taxon>
        <taxon>Castellaniella</taxon>
    </lineage>
</organism>
<gene>
    <name evidence="8" type="primary">fliD</name>
    <name evidence="8" type="ORF">ABRY99_09855</name>
</gene>
<dbReference type="GO" id="GO:0071973">
    <property type="term" value="P:bacterial-type flagellum-dependent cell motility"/>
    <property type="evidence" value="ECO:0007669"/>
    <property type="project" value="TreeGrafter"/>
</dbReference>
<dbReference type="GO" id="GO:0005576">
    <property type="term" value="C:extracellular region"/>
    <property type="evidence" value="ECO:0007669"/>
    <property type="project" value="UniProtKB-SubCell"/>
</dbReference>
<keyword evidence="8" id="KW-0282">Flagellum</keyword>
<evidence type="ECO:0000256" key="2">
    <source>
        <dbReference type="ARBA" id="ARBA00011255"/>
    </source>
</evidence>